<organism evidence="2">
    <name type="scientific">Ralstonia syzygii R24</name>
    <dbReference type="NCBI Taxonomy" id="907261"/>
    <lineage>
        <taxon>Bacteria</taxon>
        <taxon>Pseudomonadati</taxon>
        <taxon>Pseudomonadota</taxon>
        <taxon>Betaproteobacteria</taxon>
        <taxon>Burkholderiales</taxon>
        <taxon>Burkholderiaceae</taxon>
        <taxon>Ralstonia</taxon>
        <taxon>Ralstonia solanacearum species complex</taxon>
    </lineage>
</organism>
<reference evidence="2" key="2">
    <citation type="submission" date="2011-04" db="EMBL/GenBank/DDBJ databases">
        <authorList>
            <person name="Genoscope - CEA"/>
        </authorList>
    </citation>
    <scope>NUCLEOTIDE SEQUENCE</scope>
    <source>
        <strain evidence="2">R24</strain>
    </source>
</reference>
<evidence type="ECO:0000256" key="1">
    <source>
        <dbReference type="SAM" id="MobiDB-lite"/>
    </source>
</evidence>
<feature type="compositionally biased region" description="Polar residues" evidence="1">
    <location>
        <begin position="79"/>
        <end position="89"/>
    </location>
</feature>
<proteinExistence type="predicted"/>
<gene>
    <name evidence="2" type="ORF">RALSY_mp10091</name>
</gene>
<feature type="region of interest" description="Disordered" evidence="1">
    <location>
        <begin position="71"/>
        <end position="99"/>
    </location>
</feature>
<protein>
    <recommendedName>
        <fullName evidence="3">Acetyltransferase</fullName>
    </recommendedName>
</protein>
<accession>G3A8K2</accession>
<reference evidence="2" key="1">
    <citation type="journal article" date="2011" name="PLoS ONE">
        <title>Ralstonia syzygii, the Blood Disease Bacterium and some Asian R. solanacearum strains form a single genomic species despite divergent lifestyles.</title>
        <authorList>
            <person name="Remenant B."/>
            <person name="de Cambiaire J.C."/>
            <person name="Cellier G."/>
            <person name="Jacobs J.M."/>
            <person name="Mangenot S."/>
            <person name="Barbe V."/>
            <person name="Lajus A."/>
            <person name="Vallenet D."/>
            <person name="Medigue C."/>
            <person name="Fegan M."/>
            <person name="Allen C."/>
            <person name="Prior P."/>
        </authorList>
    </citation>
    <scope>NUCLEOTIDE SEQUENCE</scope>
    <source>
        <strain evidence="2">R24</strain>
    </source>
</reference>
<dbReference type="EMBL" id="FR854090">
    <property type="protein sequence ID" value="CCA87576.1"/>
    <property type="molecule type" value="Genomic_DNA"/>
</dbReference>
<evidence type="ECO:0000313" key="2">
    <source>
        <dbReference type="EMBL" id="CCA87576.1"/>
    </source>
</evidence>
<name>G3A8K2_9RALS</name>
<dbReference type="AlphaFoldDB" id="G3A8K2"/>
<evidence type="ECO:0008006" key="3">
    <source>
        <dbReference type="Google" id="ProtNLM"/>
    </source>
</evidence>
<sequence>MVRIRSFHPGDEPALHAIFYSAVHQLAATHYTAAQSAAWAPADRGTTTQPNGPSAFAAFNLLSRKSTAGRSAMPICSHPATSTNFSSVAPTRGKGWGRP</sequence>
<dbReference type="Gene3D" id="3.40.630.30">
    <property type="match status" value="1"/>
</dbReference>